<keyword evidence="4" id="KW-1185">Reference proteome</keyword>
<organism evidence="3 4">
    <name type="scientific">Pseudonocardia nematodicida</name>
    <dbReference type="NCBI Taxonomy" id="1206997"/>
    <lineage>
        <taxon>Bacteria</taxon>
        <taxon>Bacillati</taxon>
        <taxon>Actinomycetota</taxon>
        <taxon>Actinomycetes</taxon>
        <taxon>Pseudonocardiales</taxon>
        <taxon>Pseudonocardiaceae</taxon>
        <taxon>Pseudonocardia</taxon>
    </lineage>
</organism>
<dbReference type="InterPro" id="IPR003615">
    <property type="entry name" value="HNH_nuc"/>
</dbReference>
<comment type="caution">
    <text evidence="3">The sequence shown here is derived from an EMBL/GenBank/DDBJ whole genome shotgun (WGS) entry which is preliminary data.</text>
</comment>
<sequence length="595" mass="61533">MLECPPDAGTSSFERVERIKAFEVVIARLQVMQSEEIDGFVGGAEREVVEFLANHDPARDGRLGPMDNLEGALDSATAEIRFALHLTRTGAGVRVFHARRLFDPRMAPTAELARAGRLTWPKIMKVLDGADNLTDSQIARLQAAVLPKAPTQTTGQLGAAIARFLVRLGDEVPRTRRERKARARSVVVSPEPDGMAVLRVFLPAAAATGVYAVLDQHARGCGASDPRSMDERRTDALVDLVLHGTGYASEGSAAVAAVVAAAAAEARAAAGDAAAPAAPAAPAGQAAEAGPVVVNPFGIPRPRTGTDSNGISSAGGPSAGPEASDTTSGRGDGGRSGSGSADSGGGAFEPSVSGAGSRSGAPAATPSGPDEEPVTPVPIPGIAPAPPGGAPAARNSVQIRINVTVSADTLIGADDDPAELAGFGPIPASDARALAFDPASIWTRLFTDPVTGQVQYRDPTTYRPDAKTDAFVRARFPTCATPGCRVPSHRCDLDHVVPHRADGSGGLTVAENLCPHCRGDHLLKHCRGWSTALHADGTVEWTTPSGHTYRTDPSPVGPVRATNKVAKRGPSALQLMRDPELAARVLAEKTAEPPF</sequence>
<protein>
    <submittedName>
        <fullName evidence="3">DUF222 domain-containing protein</fullName>
    </submittedName>
</protein>
<accession>A0ABV1KIX5</accession>
<dbReference type="CDD" id="cd00085">
    <property type="entry name" value="HNHc"/>
    <property type="match status" value="1"/>
</dbReference>
<reference evidence="3 4" key="1">
    <citation type="submission" date="2024-03" db="EMBL/GenBank/DDBJ databases">
        <title>Draft genome sequence of Pseudonocardia nematodicida JCM 31783.</title>
        <authorList>
            <person name="Butdee W."/>
            <person name="Duangmal K."/>
        </authorList>
    </citation>
    <scope>NUCLEOTIDE SEQUENCE [LARGE SCALE GENOMIC DNA]</scope>
    <source>
        <strain evidence="3 4">JCM 31783</strain>
    </source>
</reference>
<feature type="compositionally biased region" description="Low complexity" evidence="1">
    <location>
        <begin position="350"/>
        <end position="368"/>
    </location>
</feature>
<evidence type="ECO:0000313" key="3">
    <source>
        <dbReference type="EMBL" id="MEQ3554411.1"/>
    </source>
</evidence>
<proteinExistence type="predicted"/>
<dbReference type="RefSeq" id="WP_349301479.1">
    <property type="nucleotide sequence ID" value="NZ_JBEDNQ010000014.1"/>
</dbReference>
<name>A0ABV1KIX5_9PSEU</name>
<dbReference type="InterPro" id="IPR003870">
    <property type="entry name" value="DUF222"/>
</dbReference>
<feature type="compositionally biased region" description="Pro residues" evidence="1">
    <location>
        <begin position="375"/>
        <end position="389"/>
    </location>
</feature>
<evidence type="ECO:0000256" key="1">
    <source>
        <dbReference type="SAM" id="MobiDB-lite"/>
    </source>
</evidence>
<evidence type="ECO:0000313" key="4">
    <source>
        <dbReference type="Proteomes" id="UP001494902"/>
    </source>
</evidence>
<feature type="compositionally biased region" description="Low complexity" evidence="1">
    <location>
        <begin position="310"/>
        <end position="329"/>
    </location>
</feature>
<evidence type="ECO:0000259" key="2">
    <source>
        <dbReference type="Pfam" id="PF02720"/>
    </source>
</evidence>
<feature type="domain" description="DUF222" evidence="2">
    <location>
        <begin position="69"/>
        <end position="274"/>
    </location>
</feature>
<feature type="compositionally biased region" description="Gly residues" evidence="1">
    <location>
        <begin position="330"/>
        <end position="347"/>
    </location>
</feature>
<dbReference type="Pfam" id="PF02720">
    <property type="entry name" value="DUF222"/>
    <property type="match status" value="1"/>
</dbReference>
<gene>
    <name evidence="3" type="ORF">WIS52_28425</name>
</gene>
<dbReference type="EMBL" id="JBEDNQ010000014">
    <property type="protein sequence ID" value="MEQ3554411.1"/>
    <property type="molecule type" value="Genomic_DNA"/>
</dbReference>
<feature type="region of interest" description="Disordered" evidence="1">
    <location>
        <begin position="294"/>
        <end position="393"/>
    </location>
</feature>
<dbReference type="Proteomes" id="UP001494902">
    <property type="component" value="Unassembled WGS sequence"/>
</dbReference>